<keyword evidence="1" id="KW-1133">Transmembrane helix</keyword>
<evidence type="ECO:0000256" key="1">
    <source>
        <dbReference type="SAM" id="Phobius"/>
    </source>
</evidence>
<protein>
    <recommendedName>
        <fullName evidence="4">Sialidase</fullName>
    </recommendedName>
</protein>
<evidence type="ECO:0008006" key="4">
    <source>
        <dbReference type="Google" id="ProtNLM"/>
    </source>
</evidence>
<dbReference type="Gene3D" id="2.60.40.10">
    <property type="entry name" value="Immunoglobulins"/>
    <property type="match status" value="3"/>
</dbReference>
<name>A0A2R4X2G0_9EURY</name>
<keyword evidence="3" id="KW-1185">Reference proteome</keyword>
<reference evidence="2 3" key="1">
    <citation type="submission" date="2018-04" db="EMBL/GenBank/DDBJ databases">
        <title>Halococcoides cellulosivorans gen. nov., sp. nov., an extremely halophilic cellulose-utilizing haloarchaeon from hypersaline lakes.</title>
        <authorList>
            <person name="Sorokin D.Y."/>
            <person name="Toshchakov S.V."/>
            <person name="Samarov N.I."/>
            <person name="Korzhenkov A."/>
            <person name="Kublanov I.V."/>
        </authorList>
    </citation>
    <scope>NUCLEOTIDE SEQUENCE [LARGE SCALE GENOMIC DNA]</scope>
    <source>
        <strain evidence="2 3">HArcel1</strain>
    </source>
</reference>
<dbReference type="InterPro" id="IPR047676">
    <property type="entry name" value="FxLYD_dom"/>
</dbReference>
<dbReference type="GeneID" id="36512792"/>
<dbReference type="NCBIfam" id="NF038353">
    <property type="entry name" value="FxLYD_dom"/>
    <property type="match status" value="1"/>
</dbReference>
<evidence type="ECO:0000313" key="2">
    <source>
        <dbReference type="EMBL" id="AWB27971.1"/>
    </source>
</evidence>
<dbReference type="EMBL" id="CP028858">
    <property type="protein sequence ID" value="AWB27971.1"/>
    <property type="molecule type" value="Genomic_DNA"/>
</dbReference>
<keyword evidence="1" id="KW-0472">Membrane</keyword>
<gene>
    <name evidence="2" type="ORF">HARCEL1_09755</name>
</gene>
<dbReference type="RefSeq" id="WP_108382941.1">
    <property type="nucleotide sequence ID" value="NZ_CP028858.1"/>
</dbReference>
<dbReference type="PANTHER" id="PTHR35902:SF3">
    <property type="entry name" value="NPCBM-ASSOCIATED, NEW3 DOMAIN OF ALPHA-GALACTOSIDASE"/>
    <property type="match status" value="1"/>
</dbReference>
<accession>A0A2R4X2G0</accession>
<dbReference type="AlphaFoldDB" id="A0A2R4X2G0"/>
<dbReference type="Proteomes" id="UP000244727">
    <property type="component" value="Chromosome"/>
</dbReference>
<dbReference type="KEGG" id="harc:HARCEL1_09755"/>
<organism evidence="2 3">
    <name type="scientific">Halococcoides cellulosivorans</name>
    <dbReference type="NCBI Taxonomy" id="1679096"/>
    <lineage>
        <taxon>Archaea</taxon>
        <taxon>Methanobacteriati</taxon>
        <taxon>Methanobacteriota</taxon>
        <taxon>Stenosarchaea group</taxon>
        <taxon>Halobacteria</taxon>
        <taxon>Halobacteriales</taxon>
        <taxon>Haloarculaceae</taxon>
        <taxon>Halococcoides</taxon>
    </lineage>
</organism>
<proteinExistence type="predicted"/>
<evidence type="ECO:0000313" key="3">
    <source>
        <dbReference type="Proteomes" id="UP000244727"/>
    </source>
</evidence>
<keyword evidence="1" id="KW-0812">Transmembrane</keyword>
<dbReference type="InterPro" id="IPR013783">
    <property type="entry name" value="Ig-like_fold"/>
</dbReference>
<sequence>MRRLTQVSLAVLSVVFLVGVASAASVIGSPSLVATIDDRSVAPGADTAINVSLTNQGEVDTAPTSASSLAQRVTTARAVRVQLNSADAPLTVHTDRRTLGSLPEGQSAPLPFFVSVDDDAEPGTYEMNVRVWYRYTEEISLDTGNYHETDRFRSLDVKIRVEEEPRFRIENVTGTVPEGSTDDVTVAITNTGGTAASDASLSLQSSGDLTLGRSAQTTRHVGAWPAGETREFNVTMGASPDTSGTASVTARVSYEDIDGIPGQSDRLSIPVDVTPDRRFSIENVTSSLEVGAEGTISGEVRNTGDRRVQNVQLALPIESATVTPVDATAAVGDLAPGERADFEFRVSVSEDGSAGPRQFTIQPSYRTVAGNQRAGQSAVVRVPIEDSVDRFAVETSDATVEEGDSTRVTLSVTNTGSDPVRRVSAQLFADSPISTTDKRAYVDTLAPGDTEELTFGIAAEGALPKAYPLSVDFEYENSDGDTELSDTYSVAVQVTEPAENGAPIFALIAVVGLLGAVLAGLYLWRR</sequence>
<feature type="transmembrane region" description="Helical" evidence="1">
    <location>
        <begin position="504"/>
        <end position="524"/>
    </location>
</feature>
<dbReference type="PANTHER" id="PTHR35902">
    <property type="entry name" value="S-LAYER DOMAIN-LIKE PROTEIN-RELATED"/>
    <property type="match status" value="1"/>
</dbReference>